<dbReference type="SUPFAM" id="SSF52799">
    <property type="entry name" value="(Phosphotyrosine protein) phosphatases II"/>
    <property type="match status" value="1"/>
</dbReference>
<dbReference type="GeneID" id="101851036"/>
<sequence length="573" mass="63066">MARDTKKSIKDFIDYVTTLEKEEDPEGNGFNKEYRLIHEFQVRKRRENAFKMDTGKLYNNLKKNRYKDILPYDEHRVILTEVEGEEESDYINASKLMGVRGTGGYIASQGPLAATVTDYWRMAWEYKVEIIFMACRIVEQGKIKCKQYWNDQDKSDEFGDITVFTESEEEISTDFIKRLFVVSRGDEQRRVVQFHYSGWPDHGIPRDPAHIRDLIGIMRQARQNDSAPLLVHCSAGCGRTGAIIAIDFVWTLLEEGRFDETFSLYELICNFREQRMSIVQTAEQYALVNQVLRSLCEEWVAKMASHTYENVEIEGQDYANVGSKENGEEEEHIYMDGGSLQAEREAGATTTSRSPSQPLVVDPEAPAESAPPPPPTPPGPGPEIIEVNRPKAKVTTSNAGTYENVKLLSEPKMRAPAPPPPGSEAEGAVQHRTVIQIGSPSGTPKQQASGAAGGANVIYLVGPEQKSVSAVPPLSPKTNKRSGSLQGLEPNPQSQRANSTSGADSLTVVGVAIQPQHAPSAPAPPQSEEGVASSAIYSFASAPSEAPKSSVGFGERLPRVTGPVPLPASWDNK</sequence>
<protein>
    <recommendedName>
        <fullName evidence="1">protein-tyrosine-phosphatase</fullName>
        <ecNumber evidence="1">3.1.3.48</ecNumber>
    </recommendedName>
</protein>
<evidence type="ECO:0000256" key="5">
    <source>
        <dbReference type="SAM" id="MobiDB-lite"/>
    </source>
</evidence>
<dbReference type="SMART" id="SM00404">
    <property type="entry name" value="PTPc_motif"/>
    <property type="match status" value="1"/>
</dbReference>
<accession>A0ABM0JM93</accession>
<evidence type="ECO:0000256" key="4">
    <source>
        <dbReference type="ARBA" id="ARBA00034734"/>
    </source>
</evidence>
<dbReference type="PROSITE" id="PS00383">
    <property type="entry name" value="TYR_PHOSPHATASE_1"/>
    <property type="match status" value="1"/>
</dbReference>
<feature type="region of interest" description="Disordered" evidence="5">
    <location>
        <begin position="342"/>
        <end position="452"/>
    </location>
</feature>
<dbReference type="PROSITE" id="PS50056">
    <property type="entry name" value="TYR_PHOSPHATASE_2"/>
    <property type="match status" value="1"/>
</dbReference>
<gene>
    <name evidence="9" type="primary">LOC101851036</name>
</gene>
<feature type="compositionally biased region" description="Polar residues" evidence="5">
    <location>
        <begin position="481"/>
        <end position="504"/>
    </location>
</feature>
<evidence type="ECO:0000313" key="9">
    <source>
        <dbReference type="RefSeq" id="XP_005097001.2"/>
    </source>
</evidence>
<dbReference type="PRINTS" id="PR00700">
    <property type="entry name" value="PRTYPHPHTASE"/>
</dbReference>
<name>A0ABM0JM93_APLCA</name>
<dbReference type="Gene3D" id="3.90.190.10">
    <property type="entry name" value="Protein tyrosine phosphatase superfamily"/>
    <property type="match status" value="1"/>
</dbReference>
<comment type="similarity">
    <text evidence="4">Belongs to the protein-tyrosine phosphatase family. Non-receptor class 4 subfamily.</text>
</comment>
<dbReference type="Pfam" id="PF00102">
    <property type="entry name" value="Y_phosphatase"/>
    <property type="match status" value="1"/>
</dbReference>
<evidence type="ECO:0000313" key="8">
    <source>
        <dbReference type="Proteomes" id="UP000694888"/>
    </source>
</evidence>
<dbReference type="InterPro" id="IPR000242">
    <property type="entry name" value="PTP_cat"/>
</dbReference>
<feature type="compositionally biased region" description="Polar residues" evidence="5">
    <location>
        <begin position="436"/>
        <end position="449"/>
    </location>
</feature>
<organism evidence="8 9">
    <name type="scientific">Aplysia californica</name>
    <name type="common">California sea hare</name>
    <dbReference type="NCBI Taxonomy" id="6500"/>
    <lineage>
        <taxon>Eukaryota</taxon>
        <taxon>Metazoa</taxon>
        <taxon>Spiralia</taxon>
        <taxon>Lophotrochozoa</taxon>
        <taxon>Mollusca</taxon>
        <taxon>Gastropoda</taxon>
        <taxon>Heterobranchia</taxon>
        <taxon>Euthyneura</taxon>
        <taxon>Tectipleura</taxon>
        <taxon>Aplysiida</taxon>
        <taxon>Aplysioidea</taxon>
        <taxon>Aplysiidae</taxon>
        <taxon>Aplysia</taxon>
    </lineage>
</organism>
<proteinExistence type="inferred from homology"/>
<dbReference type="InterPro" id="IPR047170">
    <property type="entry name" value="PTN12/18/22"/>
</dbReference>
<evidence type="ECO:0000256" key="1">
    <source>
        <dbReference type="ARBA" id="ARBA00013064"/>
    </source>
</evidence>
<keyword evidence="2" id="KW-0378">Hydrolase</keyword>
<dbReference type="InterPro" id="IPR000387">
    <property type="entry name" value="Tyr_Pase_dom"/>
</dbReference>
<keyword evidence="3" id="KW-0904">Protein phosphatase</keyword>
<dbReference type="PANTHER" id="PTHR45983:SF2">
    <property type="entry name" value="PROTEIN-TYROSINE-PHOSPHATASE"/>
    <property type="match status" value="1"/>
</dbReference>
<dbReference type="PROSITE" id="PS50055">
    <property type="entry name" value="TYR_PHOSPHATASE_PTP"/>
    <property type="match status" value="1"/>
</dbReference>
<feature type="domain" description="Tyrosine specific protein phosphatases" evidence="7">
    <location>
        <begin position="212"/>
        <end position="286"/>
    </location>
</feature>
<evidence type="ECO:0000259" key="6">
    <source>
        <dbReference type="PROSITE" id="PS50055"/>
    </source>
</evidence>
<reference evidence="9" key="1">
    <citation type="submission" date="2025-08" db="UniProtKB">
        <authorList>
            <consortium name="RefSeq"/>
        </authorList>
    </citation>
    <scope>IDENTIFICATION</scope>
</reference>
<dbReference type="InterPro" id="IPR029021">
    <property type="entry name" value="Prot-tyrosine_phosphatase-like"/>
</dbReference>
<keyword evidence="8" id="KW-1185">Reference proteome</keyword>
<evidence type="ECO:0000256" key="3">
    <source>
        <dbReference type="ARBA" id="ARBA00022912"/>
    </source>
</evidence>
<dbReference type="InterPro" id="IPR003595">
    <property type="entry name" value="Tyr_Pase_cat"/>
</dbReference>
<feature type="compositionally biased region" description="Polar residues" evidence="5">
    <location>
        <begin position="348"/>
        <end position="357"/>
    </location>
</feature>
<dbReference type="InterPro" id="IPR016130">
    <property type="entry name" value="Tyr_Pase_AS"/>
</dbReference>
<dbReference type="SMART" id="SM00194">
    <property type="entry name" value="PTPc"/>
    <property type="match status" value="1"/>
</dbReference>
<dbReference type="Proteomes" id="UP000694888">
    <property type="component" value="Unplaced"/>
</dbReference>
<feature type="domain" description="Tyrosine-protein phosphatase" evidence="6">
    <location>
        <begin position="30"/>
        <end position="295"/>
    </location>
</feature>
<dbReference type="EC" id="3.1.3.48" evidence="1"/>
<feature type="compositionally biased region" description="Pro residues" evidence="5">
    <location>
        <begin position="369"/>
        <end position="381"/>
    </location>
</feature>
<dbReference type="PANTHER" id="PTHR45983">
    <property type="entry name" value="TYROSINE PHOSPHATSE N18, PUTATIVE-RELATED"/>
    <property type="match status" value="1"/>
</dbReference>
<evidence type="ECO:0000259" key="7">
    <source>
        <dbReference type="PROSITE" id="PS50056"/>
    </source>
</evidence>
<dbReference type="RefSeq" id="XP_005097001.2">
    <property type="nucleotide sequence ID" value="XM_005096944.3"/>
</dbReference>
<evidence type="ECO:0000256" key="2">
    <source>
        <dbReference type="ARBA" id="ARBA00022801"/>
    </source>
</evidence>
<feature type="region of interest" description="Disordered" evidence="5">
    <location>
        <begin position="466"/>
        <end position="573"/>
    </location>
</feature>